<dbReference type="PANTHER" id="PTHR24289:SF15">
    <property type="entry name" value="CYTOCHROME P450 FAMILY 1 SUBFAMILY B MEMBER 1"/>
    <property type="match status" value="1"/>
</dbReference>
<sequence>MEIPSLFEVLLFLAAFFTALLAYNNWLISISTSGKRLPPGLFPWPIVGNAPFLGSKPHKTFHELAKKYGPIYRIKLGSVKTIVLSDFKTIKEALVKQRQIFGGRMRFETYKYVQNGASNIFNDVSTQGEVWNKTKLEMLRHLHNLSTSTTVRKKSNEFITDDVIYMLKELESASVTNFINPEKTIRKAGANTMCMICFGKRYAYDDKDFCELLQANEVFSAVVSAGAMIDTMPWITVFPKYRQILETYKKTMKHFYKWNLKRVEEIVTNLPDTNLMEPTNVVTSMIMSNGNGKITTKYMEQIASICSELFGAGQDTTPTAFTWINNYLLLYPNVMKRMKKDIKETVGDRLPTLFDRPKLPYVDAFIHEIFRHSSFAPTSIPHGTLKKTTLCGYDIPQGTMVFANQYSVNRDPNVWPDPEKFDPMRFLCKDESGELTMNGEAVENLLIFSMGLRKCPGSESAKTWLFLATAILAQTCELMQDPSHPPSLDAEFGLTLRPSCLRMKFRLNTLKTFQ</sequence>
<name>A0ABP0GJA3_CLALP</name>
<comment type="caution">
    <text evidence="7">The sequence shown here is derived from an EMBL/GenBank/DDBJ whole genome shotgun (WGS) entry which is preliminary data.</text>
</comment>
<dbReference type="InterPro" id="IPR036396">
    <property type="entry name" value="Cyt_P450_sf"/>
</dbReference>
<reference evidence="7 8" key="1">
    <citation type="submission" date="2024-02" db="EMBL/GenBank/DDBJ databases">
        <authorList>
            <person name="Daric V."/>
            <person name="Darras S."/>
        </authorList>
    </citation>
    <scope>NUCLEOTIDE SEQUENCE [LARGE SCALE GENOMIC DNA]</scope>
</reference>
<keyword evidence="4" id="KW-0560">Oxidoreductase</keyword>
<evidence type="ECO:0000256" key="6">
    <source>
        <dbReference type="ARBA" id="ARBA00023033"/>
    </source>
</evidence>
<dbReference type="PANTHER" id="PTHR24289">
    <property type="entry name" value="STEROID 17-ALPHA-HYDROXYLASE/17,20 LYASE"/>
    <property type="match status" value="1"/>
</dbReference>
<evidence type="ECO:0008006" key="9">
    <source>
        <dbReference type="Google" id="ProtNLM"/>
    </source>
</evidence>
<organism evidence="7 8">
    <name type="scientific">Clavelina lepadiformis</name>
    <name type="common">Light-bulb sea squirt</name>
    <name type="synonym">Ascidia lepadiformis</name>
    <dbReference type="NCBI Taxonomy" id="159417"/>
    <lineage>
        <taxon>Eukaryota</taxon>
        <taxon>Metazoa</taxon>
        <taxon>Chordata</taxon>
        <taxon>Tunicata</taxon>
        <taxon>Ascidiacea</taxon>
        <taxon>Aplousobranchia</taxon>
        <taxon>Clavelinidae</taxon>
        <taxon>Clavelina</taxon>
    </lineage>
</organism>
<keyword evidence="2" id="KW-0349">Heme</keyword>
<gene>
    <name evidence="7" type="ORF">CVLEPA_LOCUS24395</name>
</gene>
<dbReference type="InterPro" id="IPR002401">
    <property type="entry name" value="Cyt_P450_E_grp-I"/>
</dbReference>
<keyword evidence="5" id="KW-0408">Iron</keyword>
<evidence type="ECO:0000313" key="8">
    <source>
        <dbReference type="Proteomes" id="UP001642483"/>
    </source>
</evidence>
<evidence type="ECO:0000313" key="7">
    <source>
        <dbReference type="EMBL" id="CAK8691632.1"/>
    </source>
</evidence>
<dbReference type="EMBL" id="CAWYQH010000119">
    <property type="protein sequence ID" value="CAK8691632.1"/>
    <property type="molecule type" value="Genomic_DNA"/>
</dbReference>
<dbReference type="InterPro" id="IPR001128">
    <property type="entry name" value="Cyt_P450"/>
</dbReference>
<protein>
    <recommendedName>
        <fullName evidence="9">Cytochrome P450</fullName>
    </recommendedName>
</protein>
<proteinExistence type="inferred from homology"/>
<evidence type="ECO:0000256" key="3">
    <source>
        <dbReference type="ARBA" id="ARBA00022723"/>
    </source>
</evidence>
<evidence type="ECO:0000256" key="1">
    <source>
        <dbReference type="ARBA" id="ARBA00010617"/>
    </source>
</evidence>
<evidence type="ECO:0000256" key="4">
    <source>
        <dbReference type="ARBA" id="ARBA00023002"/>
    </source>
</evidence>
<keyword evidence="6" id="KW-0503">Monooxygenase</keyword>
<dbReference type="PRINTS" id="PR00385">
    <property type="entry name" value="P450"/>
</dbReference>
<dbReference type="Gene3D" id="1.10.630.10">
    <property type="entry name" value="Cytochrome P450"/>
    <property type="match status" value="1"/>
</dbReference>
<dbReference type="Pfam" id="PF00067">
    <property type="entry name" value="p450"/>
    <property type="match status" value="1"/>
</dbReference>
<keyword evidence="3" id="KW-0479">Metal-binding</keyword>
<dbReference type="PRINTS" id="PR00463">
    <property type="entry name" value="EP450I"/>
</dbReference>
<comment type="similarity">
    <text evidence="1">Belongs to the cytochrome P450 family.</text>
</comment>
<accession>A0ABP0GJA3</accession>
<keyword evidence="8" id="KW-1185">Reference proteome</keyword>
<evidence type="ECO:0000256" key="5">
    <source>
        <dbReference type="ARBA" id="ARBA00023004"/>
    </source>
</evidence>
<dbReference type="Proteomes" id="UP001642483">
    <property type="component" value="Unassembled WGS sequence"/>
</dbReference>
<dbReference type="SUPFAM" id="SSF48264">
    <property type="entry name" value="Cytochrome P450"/>
    <property type="match status" value="1"/>
</dbReference>
<evidence type="ECO:0000256" key="2">
    <source>
        <dbReference type="ARBA" id="ARBA00022617"/>
    </source>
</evidence>